<dbReference type="EMBL" id="JAPDOD010000034">
    <property type="protein sequence ID" value="MDA0164430.1"/>
    <property type="molecule type" value="Genomic_DNA"/>
</dbReference>
<comment type="similarity">
    <text evidence="1">Belongs to the AfsR/DnrI/RedD regulatory family.</text>
</comment>
<sequence length="1049" mass="112681">MSVRIGILGALQIERDGAPVELSGGRLRALVARLALAGGKPVTVGALVDAVWDDELPSDQQHALQSLISRARRALGDAEAIAPAPGGYRLTADGVDAHRFEELAATGAGALRNGDPEHAAATLREALGLWRGPALADLTSQPLLAAAAQLEDQRLAALVNRAEAELALGHGATVVAELEAALADHPLHEKLAARHIAALYAAGRQADALAAYERVRTRLADELGAAPSPDLQAAHLAVLKGDTPAKPKGRRSNLRAQVTSFVGRDEEVEHIGRLLTQSRLVTLVGPGGAGKTRLANEALMPWVDKVHDGVWMVELAPVTAEVEIVPATLAALGLREAAVLERRDMPARDGLERLLDTLESRQTILFLDNCEHLIGGAAKLADRLLADCPELRIVATSREPLAIAGENLIPIPPLGDDAIRLFKDRAQAASPGTELDEELVAEICRRLDGLPLAIELAAARLRTMPIEQLAARLDDRFRLLTGGSRAGLPRHRTLRAVVDWSWGLLEEHERALARQLAVFNAGATEESAAAVTDDPDVLDGLLSLVDKSLLQVVGDRYRMLETIREYGIEKLEEAGEVAETRTRHARYFAQVAIAAEPTLRTHEQYDAFQQLKIEHDDLIAALRWLGDSGDRRRALQLVVAMLWFWMLTGAQDEAQTWVRFAVDIPGEADPIDLLIGEGILMMIAAATGGKEDAEQLKALAERVESEGDGRPLLALARVILALFSGADDIAETRLAETLEHPDPWTRAAGMLVRAHVAENGGDQEHMRADLEQAMAQFREIGDNWALGMTLSSLSSCLMLADDLDGAETVLDEATELLDTLASQDTASLLWLRLAEINIRRGNLDAAREHVEHVVAEADLRREEAVIVRATLARIEMLAGNIERAREIVDGLRERVGGLPSARPDQEHARAFTQAMIARLALADDDLQGAAGVIDEAIGLAVATTDMPIVAIVGSTSVELSLKSGRVEDAAEQLGACAALRGAEDRSNPELAPLYAAIAGHEAAFERGRGLGRDAAIARLASCAPAVGAERERDEDRQQGAHPADRPEDV</sequence>
<feature type="domain" description="OmpR/PhoB-type" evidence="4">
    <location>
        <begin position="17"/>
        <end position="90"/>
    </location>
</feature>
<feature type="domain" description="Bacterial transcriptional activator" evidence="5">
    <location>
        <begin position="95"/>
        <end position="239"/>
    </location>
</feature>
<dbReference type="Gene3D" id="1.10.10.10">
    <property type="entry name" value="Winged helix-like DNA-binding domain superfamily/Winged helix DNA-binding domain"/>
    <property type="match status" value="1"/>
</dbReference>
<evidence type="ECO:0000256" key="3">
    <source>
        <dbReference type="SAM" id="MobiDB-lite"/>
    </source>
</evidence>
<dbReference type="SMART" id="SM01043">
    <property type="entry name" value="BTAD"/>
    <property type="match status" value="1"/>
</dbReference>
<dbReference type="SMART" id="SM00862">
    <property type="entry name" value="Trans_reg_C"/>
    <property type="match status" value="1"/>
</dbReference>
<dbReference type="InterPro" id="IPR016032">
    <property type="entry name" value="Sig_transdc_resp-reg_C-effctor"/>
</dbReference>
<dbReference type="InterPro" id="IPR005158">
    <property type="entry name" value="BTAD"/>
</dbReference>
<dbReference type="InterPro" id="IPR001867">
    <property type="entry name" value="OmpR/PhoB-type_DNA-bd"/>
</dbReference>
<dbReference type="RefSeq" id="WP_270043683.1">
    <property type="nucleotide sequence ID" value="NZ_JAPDOD010000034.1"/>
</dbReference>
<dbReference type="SUPFAM" id="SSF46894">
    <property type="entry name" value="C-terminal effector domain of the bipartite response regulators"/>
    <property type="match status" value="1"/>
</dbReference>
<evidence type="ECO:0000313" key="7">
    <source>
        <dbReference type="Proteomes" id="UP001149140"/>
    </source>
</evidence>
<protein>
    <submittedName>
        <fullName evidence="6">NB-ARC domain-containing protein</fullName>
    </submittedName>
</protein>
<dbReference type="InterPro" id="IPR027417">
    <property type="entry name" value="P-loop_NTPase"/>
</dbReference>
<dbReference type="PANTHER" id="PTHR47691">
    <property type="entry name" value="REGULATOR-RELATED"/>
    <property type="match status" value="1"/>
</dbReference>
<dbReference type="Gene3D" id="3.40.50.300">
    <property type="entry name" value="P-loop containing nucleotide triphosphate hydrolases"/>
    <property type="match status" value="1"/>
</dbReference>
<reference evidence="6" key="1">
    <citation type="submission" date="2022-10" db="EMBL/GenBank/DDBJ databases">
        <title>The WGS of Solirubrobacter ginsenosidimutans DSM 21036.</title>
        <authorList>
            <person name="Jiang Z."/>
        </authorList>
    </citation>
    <scope>NUCLEOTIDE SEQUENCE</scope>
    <source>
        <strain evidence="6">DSM 21036</strain>
    </source>
</reference>
<dbReference type="PANTHER" id="PTHR47691:SF3">
    <property type="entry name" value="HTH-TYPE TRANSCRIPTIONAL REGULATOR RV0890C-RELATED"/>
    <property type="match status" value="1"/>
</dbReference>
<dbReference type="InterPro" id="IPR049052">
    <property type="entry name" value="nSTAND1"/>
</dbReference>
<keyword evidence="7" id="KW-1185">Reference proteome</keyword>
<proteinExistence type="inferred from homology"/>
<evidence type="ECO:0000256" key="1">
    <source>
        <dbReference type="ARBA" id="ARBA00005820"/>
    </source>
</evidence>
<dbReference type="PRINTS" id="PR00364">
    <property type="entry name" value="DISEASERSIST"/>
</dbReference>
<evidence type="ECO:0000259" key="4">
    <source>
        <dbReference type="SMART" id="SM00862"/>
    </source>
</evidence>
<organism evidence="6 7">
    <name type="scientific">Solirubrobacter ginsenosidimutans</name>
    <dbReference type="NCBI Taxonomy" id="490573"/>
    <lineage>
        <taxon>Bacteria</taxon>
        <taxon>Bacillati</taxon>
        <taxon>Actinomycetota</taxon>
        <taxon>Thermoleophilia</taxon>
        <taxon>Solirubrobacterales</taxon>
        <taxon>Solirubrobacteraceae</taxon>
        <taxon>Solirubrobacter</taxon>
    </lineage>
</organism>
<dbReference type="GO" id="GO:0006355">
    <property type="term" value="P:regulation of DNA-templated transcription"/>
    <property type="evidence" value="ECO:0007669"/>
    <property type="project" value="InterPro"/>
</dbReference>
<accession>A0A9X3S2C6</accession>
<feature type="region of interest" description="Disordered" evidence="3">
    <location>
        <begin position="1026"/>
        <end position="1049"/>
    </location>
</feature>
<evidence type="ECO:0000313" key="6">
    <source>
        <dbReference type="EMBL" id="MDA0164430.1"/>
    </source>
</evidence>
<dbReference type="Proteomes" id="UP001149140">
    <property type="component" value="Unassembled WGS sequence"/>
</dbReference>
<dbReference type="AlphaFoldDB" id="A0A9X3S2C6"/>
<dbReference type="GO" id="GO:0003677">
    <property type="term" value="F:DNA binding"/>
    <property type="evidence" value="ECO:0007669"/>
    <property type="project" value="UniProtKB-KW"/>
</dbReference>
<keyword evidence="2" id="KW-0238">DNA-binding</keyword>
<gene>
    <name evidence="6" type="ORF">OM076_29435</name>
</gene>
<name>A0A9X3S2C6_9ACTN</name>
<evidence type="ECO:0000259" key="5">
    <source>
        <dbReference type="SMART" id="SM01043"/>
    </source>
</evidence>
<feature type="compositionally biased region" description="Basic and acidic residues" evidence="3">
    <location>
        <begin position="1028"/>
        <end position="1049"/>
    </location>
</feature>
<dbReference type="SUPFAM" id="SSF52540">
    <property type="entry name" value="P-loop containing nucleoside triphosphate hydrolases"/>
    <property type="match status" value="1"/>
</dbReference>
<dbReference type="InterPro" id="IPR011990">
    <property type="entry name" value="TPR-like_helical_dom_sf"/>
</dbReference>
<dbReference type="Pfam" id="PF20703">
    <property type="entry name" value="nSTAND1"/>
    <property type="match status" value="1"/>
</dbReference>
<dbReference type="Gene3D" id="1.25.40.10">
    <property type="entry name" value="Tetratricopeptide repeat domain"/>
    <property type="match status" value="2"/>
</dbReference>
<dbReference type="GO" id="GO:0000160">
    <property type="term" value="P:phosphorelay signal transduction system"/>
    <property type="evidence" value="ECO:0007669"/>
    <property type="project" value="InterPro"/>
</dbReference>
<dbReference type="InterPro" id="IPR036388">
    <property type="entry name" value="WH-like_DNA-bd_sf"/>
</dbReference>
<dbReference type="SUPFAM" id="SSF48452">
    <property type="entry name" value="TPR-like"/>
    <property type="match status" value="2"/>
</dbReference>
<dbReference type="Pfam" id="PF03704">
    <property type="entry name" value="BTAD"/>
    <property type="match status" value="1"/>
</dbReference>
<comment type="caution">
    <text evidence="6">The sequence shown here is derived from an EMBL/GenBank/DDBJ whole genome shotgun (WGS) entry which is preliminary data.</text>
</comment>
<dbReference type="CDD" id="cd15831">
    <property type="entry name" value="BTAD"/>
    <property type="match status" value="1"/>
</dbReference>
<evidence type="ECO:0000256" key="2">
    <source>
        <dbReference type="ARBA" id="ARBA00023125"/>
    </source>
</evidence>